<keyword evidence="3" id="KW-1185">Reference proteome</keyword>
<organism evidence="2 3">
    <name type="scientific">Symbiodinium necroappetens</name>
    <dbReference type="NCBI Taxonomy" id="1628268"/>
    <lineage>
        <taxon>Eukaryota</taxon>
        <taxon>Sar</taxon>
        <taxon>Alveolata</taxon>
        <taxon>Dinophyceae</taxon>
        <taxon>Suessiales</taxon>
        <taxon>Symbiodiniaceae</taxon>
        <taxon>Symbiodinium</taxon>
    </lineage>
</organism>
<name>A0A812VK09_9DINO</name>
<dbReference type="EMBL" id="CAJNJA010029809">
    <property type="protein sequence ID" value="CAE7634747.1"/>
    <property type="molecule type" value="Genomic_DNA"/>
</dbReference>
<protein>
    <submittedName>
        <fullName evidence="2">Uncharacterized protein</fullName>
    </submittedName>
</protein>
<gene>
    <name evidence="2" type="ORF">SNEC2469_LOCUS17904</name>
</gene>
<feature type="coiled-coil region" evidence="1">
    <location>
        <begin position="19"/>
        <end position="85"/>
    </location>
</feature>
<dbReference type="AlphaFoldDB" id="A0A812VK09"/>
<keyword evidence="1" id="KW-0175">Coiled coil</keyword>
<evidence type="ECO:0000313" key="2">
    <source>
        <dbReference type="EMBL" id="CAE7634747.1"/>
    </source>
</evidence>
<sequence>MQICRLSTQGQLEIVAENEKKLSKQLEVSTSENEELAKELQSREKDIEKLSEDLEVSHKEKKFIQQESEEFKQHAEKKLRAAEDKTEKAGLPVLDHFHTCKYHEVVCPSHGNFGP</sequence>
<comment type="caution">
    <text evidence="2">The sequence shown here is derived from an EMBL/GenBank/DDBJ whole genome shotgun (WGS) entry which is preliminary data.</text>
</comment>
<dbReference type="Proteomes" id="UP000601435">
    <property type="component" value="Unassembled WGS sequence"/>
</dbReference>
<accession>A0A812VK09</accession>
<evidence type="ECO:0000256" key="1">
    <source>
        <dbReference type="SAM" id="Coils"/>
    </source>
</evidence>
<evidence type="ECO:0000313" key="3">
    <source>
        <dbReference type="Proteomes" id="UP000601435"/>
    </source>
</evidence>
<proteinExistence type="predicted"/>
<reference evidence="2" key="1">
    <citation type="submission" date="2021-02" db="EMBL/GenBank/DDBJ databases">
        <authorList>
            <person name="Dougan E. K."/>
            <person name="Rhodes N."/>
            <person name="Thang M."/>
            <person name="Chan C."/>
        </authorList>
    </citation>
    <scope>NUCLEOTIDE SEQUENCE</scope>
</reference>